<organism evidence="9 10">
    <name type="scientific">Burkholderia stabilis</name>
    <dbReference type="NCBI Taxonomy" id="95485"/>
    <lineage>
        <taxon>Bacteria</taxon>
        <taxon>Pseudomonadati</taxon>
        <taxon>Pseudomonadota</taxon>
        <taxon>Betaproteobacteria</taxon>
        <taxon>Burkholderiales</taxon>
        <taxon>Burkholderiaceae</taxon>
        <taxon>Burkholderia</taxon>
        <taxon>Burkholderia cepacia complex</taxon>
    </lineage>
</organism>
<feature type="region of interest" description="Disordered" evidence="6">
    <location>
        <begin position="135"/>
        <end position="162"/>
    </location>
</feature>
<dbReference type="InterPro" id="IPR051401">
    <property type="entry name" value="GtrA_CellWall_Glycosyl"/>
</dbReference>
<dbReference type="PANTHER" id="PTHR38459:SF1">
    <property type="entry name" value="PROPHAGE BACTOPRENOL-LINKED GLUCOSE TRANSLOCASE HOMOLOG"/>
    <property type="match status" value="1"/>
</dbReference>
<reference evidence="9 10" key="1">
    <citation type="journal article" date="2017" name="Genome Announc.">
        <title>Complete Genome Sequence of Burkholderia stabilis FERMP-21014.</title>
        <authorList>
            <person name="Konishi K."/>
            <person name="Kumagai T."/>
            <person name="Sakasegawa S."/>
            <person name="Tamura T."/>
        </authorList>
    </citation>
    <scope>NUCLEOTIDE SEQUENCE [LARGE SCALE GENOMIC DNA]</scope>
    <source>
        <strain evidence="9 10">FERMP-21014</strain>
    </source>
</reference>
<dbReference type="Pfam" id="PF04138">
    <property type="entry name" value="GtrA_DPMS_TM"/>
    <property type="match status" value="1"/>
</dbReference>
<feature type="transmembrane region" description="Helical" evidence="7">
    <location>
        <begin position="70"/>
        <end position="91"/>
    </location>
</feature>
<dbReference type="RefSeq" id="WP_096472744.1">
    <property type="nucleotide sequence ID" value="NZ_AP018111.1"/>
</dbReference>
<evidence type="ECO:0000256" key="6">
    <source>
        <dbReference type="SAM" id="MobiDB-lite"/>
    </source>
</evidence>
<keyword evidence="4 7" id="KW-1133">Transmembrane helix</keyword>
<comment type="similarity">
    <text evidence="2">Belongs to the GtrA family.</text>
</comment>
<keyword evidence="3 7" id="KW-0812">Transmembrane</keyword>
<proteinExistence type="inferred from homology"/>
<dbReference type="GO" id="GO:0005886">
    <property type="term" value="C:plasma membrane"/>
    <property type="evidence" value="ECO:0007669"/>
    <property type="project" value="TreeGrafter"/>
</dbReference>
<evidence type="ECO:0000256" key="5">
    <source>
        <dbReference type="ARBA" id="ARBA00023136"/>
    </source>
</evidence>
<feature type="transmembrane region" description="Helical" evidence="7">
    <location>
        <begin position="34"/>
        <end position="50"/>
    </location>
</feature>
<feature type="domain" description="GtrA/DPMS transmembrane" evidence="8">
    <location>
        <begin position="6"/>
        <end position="120"/>
    </location>
</feature>
<accession>A0A1Y1BJV8</accession>
<evidence type="ECO:0000256" key="3">
    <source>
        <dbReference type="ARBA" id="ARBA00022692"/>
    </source>
</evidence>
<keyword evidence="5 7" id="KW-0472">Membrane</keyword>
<feature type="transmembrane region" description="Helical" evidence="7">
    <location>
        <begin position="7"/>
        <end position="28"/>
    </location>
</feature>
<evidence type="ECO:0000313" key="9">
    <source>
        <dbReference type="EMBL" id="BAX60144.1"/>
    </source>
</evidence>
<gene>
    <name evidence="9" type="ORF">BSFP_029960</name>
</gene>
<dbReference type="AlphaFoldDB" id="A0A1Y1BJV8"/>
<evidence type="ECO:0000256" key="2">
    <source>
        <dbReference type="ARBA" id="ARBA00009399"/>
    </source>
</evidence>
<evidence type="ECO:0000256" key="1">
    <source>
        <dbReference type="ARBA" id="ARBA00004141"/>
    </source>
</evidence>
<evidence type="ECO:0000259" key="8">
    <source>
        <dbReference type="Pfam" id="PF04138"/>
    </source>
</evidence>
<comment type="subcellular location">
    <subcellularLocation>
        <location evidence="1">Membrane</location>
        <topology evidence="1">Multi-pass membrane protein</topology>
    </subcellularLocation>
</comment>
<dbReference type="PANTHER" id="PTHR38459">
    <property type="entry name" value="PROPHAGE BACTOPRENOL-LINKED GLUCOSE TRANSLOCASE HOMOLOG"/>
    <property type="match status" value="1"/>
</dbReference>
<dbReference type="InterPro" id="IPR007267">
    <property type="entry name" value="GtrA_DPMS_TM"/>
</dbReference>
<evidence type="ECO:0000256" key="7">
    <source>
        <dbReference type="SAM" id="Phobius"/>
    </source>
</evidence>
<dbReference type="GO" id="GO:0000271">
    <property type="term" value="P:polysaccharide biosynthetic process"/>
    <property type="evidence" value="ECO:0007669"/>
    <property type="project" value="InterPro"/>
</dbReference>
<dbReference type="Proteomes" id="UP000218432">
    <property type="component" value="Chromosome 1"/>
</dbReference>
<sequence>MMFSGYFIVSVLSLCVDWLFFLTLSSAFQFNVGVSAWVAYLIGGVVNYALSRRFVFRSDTTGRRQVGEALLFAASCGLGSALTGGIVYLAAPVFGKMVAKASAVAVSFLMLYWVRRTLVFHLPVLHSAATATKGRSHEDARAGRVVGGPQGAPERTPADIWL</sequence>
<dbReference type="EMBL" id="AP018111">
    <property type="protein sequence ID" value="BAX60144.1"/>
    <property type="molecule type" value="Genomic_DNA"/>
</dbReference>
<name>A0A1Y1BJV8_9BURK</name>
<protein>
    <submittedName>
        <fullName evidence="9">Polysaccharide synthesis protein GtrA</fullName>
    </submittedName>
</protein>
<evidence type="ECO:0000256" key="4">
    <source>
        <dbReference type="ARBA" id="ARBA00022989"/>
    </source>
</evidence>
<evidence type="ECO:0000313" key="10">
    <source>
        <dbReference type="Proteomes" id="UP000218432"/>
    </source>
</evidence>